<accession>A0A378I5Q4</accession>
<dbReference type="OrthoDB" id="5643754at2"/>
<name>A0A378I5Q4_9GAMM</name>
<dbReference type="AlphaFoldDB" id="A0A378I5Q4"/>
<sequence length="157" mass="17968">MMKRFHLPGFFLTICLLLPHGLYAYTPQQISEWTEQTLMTTLTAGHHEKISEAANVHRHYKHQAWRSMSTFLNRYLGNQVENNLRGQQIVFQPESILPAEIVAPEECGEASCWRVHQSFIVPQIHRKLEFTAVVATANPAHASPLIIHTLDILISPY</sequence>
<evidence type="ECO:0000313" key="1">
    <source>
        <dbReference type="EMBL" id="STX27814.1"/>
    </source>
</evidence>
<evidence type="ECO:0008006" key="3">
    <source>
        <dbReference type="Google" id="ProtNLM"/>
    </source>
</evidence>
<proteinExistence type="predicted"/>
<dbReference type="RefSeq" id="WP_115301606.1">
    <property type="nucleotide sequence ID" value="NZ_CAAAHO010000011.1"/>
</dbReference>
<dbReference type="EMBL" id="UGNV01000001">
    <property type="protein sequence ID" value="STX27814.1"/>
    <property type="molecule type" value="Genomic_DNA"/>
</dbReference>
<organism evidence="1 2">
    <name type="scientific">Legionella beliardensis</name>
    <dbReference type="NCBI Taxonomy" id="91822"/>
    <lineage>
        <taxon>Bacteria</taxon>
        <taxon>Pseudomonadati</taxon>
        <taxon>Pseudomonadota</taxon>
        <taxon>Gammaproteobacteria</taxon>
        <taxon>Legionellales</taxon>
        <taxon>Legionellaceae</taxon>
        <taxon>Legionella</taxon>
    </lineage>
</organism>
<dbReference type="Proteomes" id="UP000254968">
    <property type="component" value="Unassembled WGS sequence"/>
</dbReference>
<evidence type="ECO:0000313" key="2">
    <source>
        <dbReference type="Proteomes" id="UP000254968"/>
    </source>
</evidence>
<keyword evidence="2" id="KW-1185">Reference proteome</keyword>
<protein>
    <recommendedName>
        <fullName evidence="3">Protein IcmL (DotI)</fullName>
    </recommendedName>
</protein>
<reference evidence="1 2" key="1">
    <citation type="submission" date="2018-06" db="EMBL/GenBank/DDBJ databases">
        <authorList>
            <consortium name="Pathogen Informatics"/>
            <person name="Doyle S."/>
        </authorList>
    </citation>
    <scope>NUCLEOTIDE SEQUENCE [LARGE SCALE GENOMIC DNA]</scope>
    <source>
        <strain evidence="1 2">NCTC13315</strain>
    </source>
</reference>
<gene>
    <name evidence="1" type="ORF">NCTC13315_00330</name>
</gene>